<dbReference type="Proteomes" id="UP000198575">
    <property type="component" value="Unassembled WGS sequence"/>
</dbReference>
<evidence type="ECO:0000313" key="8">
    <source>
        <dbReference type="EMBL" id="SFN21669.1"/>
    </source>
</evidence>
<sequence>MKPKILHLTSVLSVLLLAACATTPKGPPPEIVRLDQTLSRLRADPRVGPNAVEEISRAQAAVDVMGSQGRRLDEPMFRHGIYLADRLVQTAEAVGLARHAEARGKELGLERDRLLVDVRTRQAAEARQLANAALATADAERHNANLARADANAARMELASMQARLTELQTAETERGLVVTLGDVLFEVDRAAIKPGATRALDQLSRVLADDPDAHITIEGHTDSTGSPDYNMDLSKRRADVVRAYLVTHGVDPARITARGLGQDYPVASNDTESGRQQNRRVEVIIDSSVAR</sequence>
<dbReference type="Gene3D" id="3.30.1330.60">
    <property type="entry name" value="OmpA-like domain"/>
    <property type="match status" value="1"/>
</dbReference>
<dbReference type="STRING" id="578942.SAMN05216289_10839"/>
<protein>
    <submittedName>
        <fullName evidence="8">Outer membrane protein OmpA</fullName>
    </submittedName>
</protein>
<evidence type="ECO:0000256" key="1">
    <source>
        <dbReference type="ARBA" id="ARBA00004442"/>
    </source>
</evidence>
<dbReference type="PROSITE" id="PS51257">
    <property type="entry name" value="PROKAR_LIPOPROTEIN"/>
    <property type="match status" value="1"/>
</dbReference>
<dbReference type="PROSITE" id="PS51123">
    <property type="entry name" value="OMPA_2"/>
    <property type="match status" value="1"/>
</dbReference>
<gene>
    <name evidence="8" type="ORF">SAMN05216289_10839</name>
</gene>
<keyword evidence="6" id="KW-0732">Signal</keyword>
<dbReference type="InterPro" id="IPR006665">
    <property type="entry name" value="OmpA-like"/>
</dbReference>
<proteinExistence type="predicted"/>
<dbReference type="CDD" id="cd07185">
    <property type="entry name" value="OmpA_C-like"/>
    <property type="match status" value="1"/>
</dbReference>
<evidence type="ECO:0000313" key="9">
    <source>
        <dbReference type="Proteomes" id="UP000198575"/>
    </source>
</evidence>
<dbReference type="InterPro" id="IPR036737">
    <property type="entry name" value="OmpA-like_sf"/>
</dbReference>
<dbReference type="Pfam" id="PF00691">
    <property type="entry name" value="OmpA"/>
    <property type="match status" value="1"/>
</dbReference>
<keyword evidence="2 4" id="KW-0472">Membrane</keyword>
<dbReference type="AlphaFoldDB" id="A0A1I4X8U5"/>
<evidence type="ECO:0000259" key="7">
    <source>
        <dbReference type="PROSITE" id="PS51123"/>
    </source>
</evidence>
<evidence type="ECO:0000256" key="3">
    <source>
        <dbReference type="ARBA" id="ARBA00023237"/>
    </source>
</evidence>
<dbReference type="PANTHER" id="PTHR30329:SF21">
    <property type="entry name" value="LIPOPROTEIN YIAD-RELATED"/>
    <property type="match status" value="1"/>
</dbReference>
<dbReference type="InterPro" id="IPR050330">
    <property type="entry name" value="Bact_OuterMem_StrucFunc"/>
</dbReference>
<evidence type="ECO:0000256" key="5">
    <source>
        <dbReference type="SAM" id="Coils"/>
    </source>
</evidence>
<evidence type="ECO:0000256" key="4">
    <source>
        <dbReference type="PROSITE-ProRule" id="PRU00473"/>
    </source>
</evidence>
<feature type="signal peptide" evidence="6">
    <location>
        <begin position="1"/>
        <end position="21"/>
    </location>
</feature>
<dbReference type="PANTHER" id="PTHR30329">
    <property type="entry name" value="STATOR ELEMENT OF FLAGELLAR MOTOR COMPLEX"/>
    <property type="match status" value="1"/>
</dbReference>
<keyword evidence="9" id="KW-1185">Reference proteome</keyword>
<accession>A0A1I4X8U5</accession>
<organism evidence="8 9">
    <name type="scientific">Dokdonella immobilis</name>
    <dbReference type="NCBI Taxonomy" id="578942"/>
    <lineage>
        <taxon>Bacteria</taxon>
        <taxon>Pseudomonadati</taxon>
        <taxon>Pseudomonadota</taxon>
        <taxon>Gammaproteobacteria</taxon>
        <taxon>Lysobacterales</taxon>
        <taxon>Rhodanobacteraceae</taxon>
        <taxon>Dokdonella</taxon>
    </lineage>
</organism>
<keyword evidence="5" id="KW-0175">Coiled coil</keyword>
<evidence type="ECO:0000256" key="6">
    <source>
        <dbReference type="SAM" id="SignalP"/>
    </source>
</evidence>
<reference evidence="8 9" key="1">
    <citation type="submission" date="2016-10" db="EMBL/GenBank/DDBJ databases">
        <authorList>
            <person name="de Groot N.N."/>
        </authorList>
    </citation>
    <scope>NUCLEOTIDE SEQUENCE [LARGE SCALE GENOMIC DNA]</scope>
    <source>
        <strain evidence="8 9">CGMCC 1.7659</strain>
    </source>
</reference>
<dbReference type="RefSeq" id="WP_092406723.1">
    <property type="nucleotide sequence ID" value="NZ_FOVF01000008.1"/>
</dbReference>
<dbReference type="GO" id="GO:0009279">
    <property type="term" value="C:cell outer membrane"/>
    <property type="evidence" value="ECO:0007669"/>
    <property type="project" value="UniProtKB-SubCell"/>
</dbReference>
<name>A0A1I4X8U5_9GAMM</name>
<dbReference type="InterPro" id="IPR006664">
    <property type="entry name" value="OMP_bac"/>
</dbReference>
<feature type="chain" id="PRO_5011745109" evidence="6">
    <location>
        <begin position="22"/>
        <end position="292"/>
    </location>
</feature>
<feature type="coiled-coil region" evidence="5">
    <location>
        <begin position="139"/>
        <end position="171"/>
    </location>
</feature>
<comment type="subcellular location">
    <subcellularLocation>
        <location evidence="1">Cell outer membrane</location>
    </subcellularLocation>
</comment>
<dbReference type="OrthoDB" id="5955264at2"/>
<keyword evidence="3" id="KW-0998">Cell outer membrane</keyword>
<feature type="domain" description="OmpA-like" evidence="7">
    <location>
        <begin position="173"/>
        <end position="290"/>
    </location>
</feature>
<dbReference type="EMBL" id="FOVF01000008">
    <property type="protein sequence ID" value="SFN21669.1"/>
    <property type="molecule type" value="Genomic_DNA"/>
</dbReference>
<dbReference type="PRINTS" id="PR01021">
    <property type="entry name" value="OMPADOMAIN"/>
</dbReference>
<dbReference type="SUPFAM" id="SSF103088">
    <property type="entry name" value="OmpA-like"/>
    <property type="match status" value="1"/>
</dbReference>
<evidence type="ECO:0000256" key="2">
    <source>
        <dbReference type="ARBA" id="ARBA00023136"/>
    </source>
</evidence>